<protein>
    <submittedName>
        <fullName evidence="4">Uncharacterized protein</fullName>
    </submittedName>
</protein>
<dbReference type="PANTHER" id="PTHR31760:SF0">
    <property type="entry name" value="S-ADENOSYL-L-METHIONINE-DEPENDENT METHYLTRANSFERASES SUPERFAMILY PROTEIN"/>
    <property type="match status" value="1"/>
</dbReference>
<dbReference type="AlphaFoldDB" id="A0AAE0DUD4"/>
<dbReference type="PANTHER" id="PTHR31760">
    <property type="entry name" value="S-ADENOSYL-L-METHIONINE-DEPENDENT METHYLTRANSFERASES SUPERFAMILY PROTEIN"/>
    <property type="match status" value="1"/>
</dbReference>
<dbReference type="Gene3D" id="3.40.50.150">
    <property type="entry name" value="Vaccinia Virus protein VP39"/>
    <property type="match status" value="1"/>
</dbReference>
<organism evidence="4 5">
    <name type="scientific">Dipteronia sinensis</name>
    <dbReference type="NCBI Taxonomy" id="43782"/>
    <lineage>
        <taxon>Eukaryota</taxon>
        <taxon>Viridiplantae</taxon>
        <taxon>Streptophyta</taxon>
        <taxon>Embryophyta</taxon>
        <taxon>Tracheophyta</taxon>
        <taxon>Spermatophyta</taxon>
        <taxon>Magnoliopsida</taxon>
        <taxon>eudicotyledons</taxon>
        <taxon>Gunneridae</taxon>
        <taxon>Pentapetalae</taxon>
        <taxon>rosids</taxon>
        <taxon>malvids</taxon>
        <taxon>Sapindales</taxon>
        <taxon>Sapindaceae</taxon>
        <taxon>Hippocastanoideae</taxon>
        <taxon>Acereae</taxon>
        <taxon>Dipteronia</taxon>
    </lineage>
</organism>
<sequence>MNKCCVFLEHANLGHNLSFREQFDVAMARAVAEMRILAEYCLPLVRVGGLFVAAKGPQVVESGGKNIEVVVMTNDDGLKQLEEAEIDAIVTEIETEKAASTEAAKKGPPKET</sequence>
<keyword evidence="3" id="KW-0808">Transferase</keyword>
<evidence type="ECO:0000256" key="1">
    <source>
        <dbReference type="ARBA" id="ARBA00022490"/>
    </source>
</evidence>
<comment type="caution">
    <text evidence="4">The sequence shown here is derived from an EMBL/GenBank/DDBJ whole genome shotgun (WGS) entry which is preliminary data.</text>
</comment>
<evidence type="ECO:0000313" key="5">
    <source>
        <dbReference type="Proteomes" id="UP001281410"/>
    </source>
</evidence>
<evidence type="ECO:0000256" key="2">
    <source>
        <dbReference type="ARBA" id="ARBA00022552"/>
    </source>
</evidence>
<dbReference type="Proteomes" id="UP001281410">
    <property type="component" value="Unassembled WGS sequence"/>
</dbReference>
<evidence type="ECO:0000313" key="4">
    <source>
        <dbReference type="EMBL" id="KAK3188993.1"/>
    </source>
</evidence>
<evidence type="ECO:0000256" key="3">
    <source>
        <dbReference type="ARBA" id="ARBA00022679"/>
    </source>
</evidence>
<proteinExistence type="predicted"/>
<dbReference type="GO" id="GO:0005829">
    <property type="term" value="C:cytosol"/>
    <property type="evidence" value="ECO:0007669"/>
    <property type="project" value="TreeGrafter"/>
</dbReference>
<dbReference type="Pfam" id="PF02527">
    <property type="entry name" value="GidB"/>
    <property type="match status" value="1"/>
</dbReference>
<dbReference type="InterPro" id="IPR029063">
    <property type="entry name" value="SAM-dependent_MTases_sf"/>
</dbReference>
<name>A0AAE0DUD4_9ROSI</name>
<accession>A0AAE0DUD4</accession>
<dbReference type="EMBL" id="JANJYJ010000009">
    <property type="protein sequence ID" value="KAK3188993.1"/>
    <property type="molecule type" value="Genomic_DNA"/>
</dbReference>
<dbReference type="InterPro" id="IPR003682">
    <property type="entry name" value="rRNA_ssu_MeTfrase_G"/>
</dbReference>
<dbReference type="GO" id="GO:0070043">
    <property type="term" value="F:rRNA (guanine-N7-)-methyltransferase activity"/>
    <property type="evidence" value="ECO:0007669"/>
    <property type="project" value="TreeGrafter"/>
</dbReference>
<keyword evidence="1" id="KW-0963">Cytoplasm</keyword>
<keyword evidence="5" id="KW-1185">Reference proteome</keyword>
<gene>
    <name evidence="4" type="ORF">Dsin_028554</name>
</gene>
<keyword evidence="2" id="KW-0698">rRNA processing</keyword>
<reference evidence="4" key="1">
    <citation type="journal article" date="2023" name="Plant J.">
        <title>Genome sequences and population genomics provide insights into the demographic history, inbreeding, and mutation load of two 'living fossil' tree species of Dipteronia.</title>
        <authorList>
            <person name="Feng Y."/>
            <person name="Comes H.P."/>
            <person name="Chen J."/>
            <person name="Zhu S."/>
            <person name="Lu R."/>
            <person name="Zhang X."/>
            <person name="Li P."/>
            <person name="Qiu J."/>
            <person name="Olsen K.M."/>
            <person name="Qiu Y."/>
        </authorList>
    </citation>
    <scope>NUCLEOTIDE SEQUENCE</scope>
    <source>
        <strain evidence="4">NBL</strain>
    </source>
</reference>